<accession>A0ABV0UQL0</accession>
<dbReference type="Proteomes" id="UP001482620">
    <property type="component" value="Unassembled WGS sequence"/>
</dbReference>
<gene>
    <name evidence="1" type="ORF">ILYODFUR_034819</name>
</gene>
<dbReference type="EMBL" id="JAHRIQ010075918">
    <property type="protein sequence ID" value="MEQ2246112.1"/>
    <property type="molecule type" value="Genomic_DNA"/>
</dbReference>
<evidence type="ECO:0000313" key="2">
    <source>
        <dbReference type="Proteomes" id="UP001482620"/>
    </source>
</evidence>
<reference evidence="1 2" key="1">
    <citation type="submission" date="2021-06" db="EMBL/GenBank/DDBJ databases">
        <authorList>
            <person name="Palmer J.M."/>
        </authorList>
    </citation>
    <scope>NUCLEOTIDE SEQUENCE [LARGE SCALE GENOMIC DNA]</scope>
    <source>
        <strain evidence="2">if_2019</strain>
        <tissue evidence="1">Muscle</tissue>
    </source>
</reference>
<organism evidence="1 2">
    <name type="scientific">Ilyodon furcidens</name>
    <name type="common">goldbreast splitfin</name>
    <dbReference type="NCBI Taxonomy" id="33524"/>
    <lineage>
        <taxon>Eukaryota</taxon>
        <taxon>Metazoa</taxon>
        <taxon>Chordata</taxon>
        <taxon>Craniata</taxon>
        <taxon>Vertebrata</taxon>
        <taxon>Euteleostomi</taxon>
        <taxon>Actinopterygii</taxon>
        <taxon>Neopterygii</taxon>
        <taxon>Teleostei</taxon>
        <taxon>Neoteleostei</taxon>
        <taxon>Acanthomorphata</taxon>
        <taxon>Ovalentaria</taxon>
        <taxon>Atherinomorphae</taxon>
        <taxon>Cyprinodontiformes</taxon>
        <taxon>Goodeidae</taxon>
        <taxon>Ilyodon</taxon>
    </lineage>
</organism>
<sequence>MAGTTTKYAQNHRYGYGLKTNVKVTTLHRLTANMELTGSPYGRHHDGVTVPEVELPRPLTQMEFETLPDPTGLFSNVINVYYHQTIVVLTAIFENI</sequence>
<evidence type="ECO:0000313" key="1">
    <source>
        <dbReference type="EMBL" id="MEQ2246112.1"/>
    </source>
</evidence>
<protein>
    <submittedName>
        <fullName evidence="1">Uncharacterized protein</fullName>
    </submittedName>
</protein>
<keyword evidence="2" id="KW-1185">Reference proteome</keyword>
<name>A0ABV0UQL0_9TELE</name>
<proteinExistence type="predicted"/>
<comment type="caution">
    <text evidence="1">The sequence shown here is derived from an EMBL/GenBank/DDBJ whole genome shotgun (WGS) entry which is preliminary data.</text>
</comment>